<protein>
    <submittedName>
        <fullName evidence="2">Uncharacterized protein</fullName>
    </submittedName>
</protein>
<dbReference type="Proteomes" id="UP000784294">
    <property type="component" value="Unassembled WGS sequence"/>
</dbReference>
<evidence type="ECO:0000313" key="3">
    <source>
        <dbReference type="Proteomes" id="UP000784294"/>
    </source>
</evidence>
<reference evidence="2" key="1">
    <citation type="submission" date="2018-11" db="EMBL/GenBank/DDBJ databases">
        <authorList>
            <consortium name="Pathogen Informatics"/>
        </authorList>
    </citation>
    <scope>NUCLEOTIDE SEQUENCE</scope>
</reference>
<organism evidence="2 3">
    <name type="scientific">Protopolystoma xenopodis</name>
    <dbReference type="NCBI Taxonomy" id="117903"/>
    <lineage>
        <taxon>Eukaryota</taxon>
        <taxon>Metazoa</taxon>
        <taxon>Spiralia</taxon>
        <taxon>Lophotrochozoa</taxon>
        <taxon>Platyhelminthes</taxon>
        <taxon>Monogenea</taxon>
        <taxon>Polyopisthocotylea</taxon>
        <taxon>Polystomatidea</taxon>
        <taxon>Polystomatidae</taxon>
        <taxon>Protopolystoma</taxon>
    </lineage>
</organism>
<keyword evidence="3" id="KW-1185">Reference proteome</keyword>
<proteinExistence type="predicted"/>
<feature type="region of interest" description="Disordered" evidence="1">
    <location>
        <begin position="105"/>
        <end position="129"/>
    </location>
</feature>
<dbReference type="EMBL" id="CAAALY010075779">
    <property type="protein sequence ID" value="VEL25711.1"/>
    <property type="molecule type" value="Genomic_DNA"/>
</dbReference>
<dbReference type="AlphaFoldDB" id="A0A448X1T5"/>
<accession>A0A448X1T5</accession>
<comment type="caution">
    <text evidence="2">The sequence shown here is derived from an EMBL/GenBank/DDBJ whole genome shotgun (WGS) entry which is preliminary data.</text>
</comment>
<feature type="non-terminal residue" evidence="2">
    <location>
        <position position="168"/>
    </location>
</feature>
<sequence>MSLRRQDSSRETLLKELEYLNPNCTVYLDDVLAEAVEPVMLYASRGSSPVRQVKSSHLRYNSSVSRELKGLINRQDYWNEQQSKELKAKEGLSTPAGSQNVQTNRTIGQKAGSNVAGSGTGGAVKGERRSDDVEAEWAEVCLANITGELLEVKRKETAKENVEVGLMF</sequence>
<evidence type="ECO:0000313" key="2">
    <source>
        <dbReference type="EMBL" id="VEL25711.1"/>
    </source>
</evidence>
<evidence type="ECO:0000256" key="1">
    <source>
        <dbReference type="SAM" id="MobiDB-lite"/>
    </source>
</evidence>
<feature type="compositionally biased region" description="Polar residues" evidence="1">
    <location>
        <begin position="105"/>
        <end position="117"/>
    </location>
</feature>
<name>A0A448X1T5_9PLAT</name>
<gene>
    <name evidence="2" type="ORF">PXEA_LOCUS19151</name>
</gene>